<dbReference type="EMBL" id="AP022588">
    <property type="protein sequence ID" value="BBY27126.1"/>
    <property type="molecule type" value="Genomic_DNA"/>
</dbReference>
<proteinExistence type="predicted"/>
<dbReference type="KEGG" id="msei:MSEDJ_12220"/>
<dbReference type="Proteomes" id="UP000467193">
    <property type="component" value="Chromosome"/>
</dbReference>
<accession>A0A7I7QMN8</accession>
<reference evidence="1 2" key="1">
    <citation type="journal article" date="2019" name="Emerg. Microbes Infect.">
        <title>Comprehensive subspecies identification of 175 nontuberculous mycobacteria species based on 7547 genomic profiles.</title>
        <authorList>
            <person name="Matsumoto Y."/>
            <person name="Kinjo T."/>
            <person name="Motooka D."/>
            <person name="Nabeya D."/>
            <person name="Jung N."/>
            <person name="Uechi K."/>
            <person name="Horii T."/>
            <person name="Iida T."/>
            <person name="Fujita J."/>
            <person name="Nakamura S."/>
        </authorList>
    </citation>
    <scope>NUCLEOTIDE SEQUENCE [LARGE SCALE GENOMIC DNA]</scope>
    <source>
        <strain evidence="1 2">JCM 17899</strain>
    </source>
</reference>
<gene>
    <name evidence="1" type="ORF">MSEDJ_12220</name>
</gene>
<name>A0A7I7QMN8_9MYCO</name>
<dbReference type="AlphaFoldDB" id="A0A7I7QMN8"/>
<evidence type="ECO:0000313" key="1">
    <source>
        <dbReference type="EMBL" id="BBY27126.1"/>
    </source>
</evidence>
<sequence>MVIVAVLVGLLGSRTVRGAGERAKSPVSGDRTAWTSVVCSDYSVVAPSTAFPLVKHATNVNYCMTPPSANSGPQSVVIGEWPVAAAVVDDLAKLPRVRWYATADLSDRTTAFILQNSADRSLLEPLARFGFVIASR</sequence>
<keyword evidence="2" id="KW-1185">Reference proteome</keyword>
<protein>
    <submittedName>
        <fullName evidence="1">Uncharacterized protein</fullName>
    </submittedName>
</protein>
<evidence type="ECO:0000313" key="2">
    <source>
        <dbReference type="Proteomes" id="UP000467193"/>
    </source>
</evidence>
<organism evidence="1 2">
    <name type="scientific">Mycolicibacterium sediminis</name>
    <dbReference type="NCBI Taxonomy" id="1286180"/>
    <lineage>
        <taxon>Bacteria</taxon>
        <taxon>Bacillati</taxon>
        <taxon>Actinomycetota</taxon>
        <taxon>Actinomycetes</taxon>
        <taxon>Mycobacteriales</taxon>
        <taxon>Mycobacteriaceae</taxon>
        <taxon>Mycolicibacterium</taxon>
    </lineage>
</organism>